<evidence type="ECO:0000256" key="2">
    <source>
        <dbReference type="PROSITE-ProRule" id="PRU00335"/>
    </source>
</evidence>
<evidence type="ECO:0000259" key="3">
    <source>
        <dbReference type="PROSITE" id="PS50977"/>
    </source>
</evidence>
<reference evidence="4 5" key="2">
    <citation type="submission" date="2024-02" db="EMBL/GenBank/DDBJ databases">
        <title>The Genome Sequence of Enterococcus diestrammenae JM9A.</title>
        <authorList>
            <person name="Earl A."/>
            <person name="Manson A."/>
            <person name="Gilmore M."/>
            <person name="Sanders J."/>
            <person name="Shea T."/>
            <person name="Howe W."/>
            <person name="Livny J."/>
            <person name="Cuomo C."/>
            <person name="Neafsey D."/>
            <person name="Birren B."/>
        </authorList>
    </citation>
    <scope>NUCLEOTIDE SEQUENCE [LARGE SCALE GENOMIC DNA]</scope>
    <source>
        <strain evidence="4 5">JM9A</strain>
    </source>
</reference>
<dbReference type="PANTHER" id="PTHR43479">
    <property type="entry name" value="ACREF/ENVCD OPERON REPRESSOR-RELATED"/>
    <property type="match status" value="1"/>
</dbReference>
<sequence>MNEKVTSLNGFEKRTAKKKAQVLQAAFELMNTPAGVAGLTMSAVAERSHTAKATIFKYFESKENLIQEVFLHFIEQMRAKATEELAIPRPFEEQLMTMARLKTEMLEQVGDQFYQDLMSYYTKKDASPFAQAMEEYTQNSYNLMLDLFHQGRKEGKIDLKYSDEFLMIYMQAMIEGVTQPTIYQKIKVNYTENWTEMLLKSLAPSPRGEQK</sequence>
<feature type="domain" description="HTH tetR-type" evidence="3">
    <location>
        <begin position="16"/>
        <end position="77"/>
    </location>
</feature>
<dbReference type="Gene3D" id="1.10.357.10">
    <property type="entry name" value="Tetracycline Repressor, domain 2"/>
    <property type="match status" value="1"/>
</dbReference>
<dbReference type="PROSITE" id="PS50977">
    <property type="entry name" value="HTH_TETR_2"/>
    <property type="match status" value="1"/>
</dbReference>
<dbReference type="InterPro" id="IPR050624">
    <property type="entry name" value="HTH-type_Tx_Regulator"/>
</dbReference>
<name>A0ABV0F738_9ENTE</name>
<dbReference type="Pfam" id="PF00440">
    <property type="entry name" value="TetR_N"/>
    <property type="match status" value="1"/>
</dbReference>
<comment type="caution">
    <text evidence="4">The sequence shown here is derived from an EMBL/GenBank/DDBJ whole genome shotgun (WGS) entry which is preliminary data.</text>
</comment>
<accession>A0ABV0F738</accession>
<dbReference type="PANTHER" id="PTHR43479:SF11">
    <property type="entry name" value="ACREF_ENVCD OPERON REPRESSOR-RELATED"/>
    <property type="match status" value="1"/>
</dbReference>
<dbReference type="InterPro" id="IPR009057">
    <property type="entry name" value="Homeodomain-like_sf"/>
</dbReference>
<keyword evidence="1 2" id="KW-0238">DNA-binding</keyword>
<evidence type="ECO:0000313" key="4">
    <source>
        <dbReference type="EMBL" id="MEO1782936.1"/>
    </source>
</evidence>
<proteinExistence type="predicted"/>
<reference evidence="5" key="1">
    <citation type="submission" date="2016-06" db="EMBL/GenBank/DDBJ databases">
        <title>Four novel species of enterococci isolated from chicken manure.</title>
        <authorList>
            <person name="Van Tyne D."/>
        </authorList>
    </citation>
    <scope>NUCLEOTIDE SEQUENCE [LARGE SCALE GENOMIC DNA]</scope>
    <source>
        <strain evidence="5">JM9A</strain>
    </source>
</reference>
<evidence type="ECO:0000256" key="1">
    <source>
        <dbReference type="ARBA" id="ARBA00023125"/>
    </source>
</evidence>
<protein>
    <recommendedName>
        <fullName evidence="3">HTH tetR-type domain-containing protein</fullName>
    </recommendedName>
</protein>
<organism evidence="4 5">
    <name type="scientific">Enterococcus diestrammenae</name>
    <dbReference type="NCBI Taxonomy" id="1155073"/>
    <lineage>
        <taxon>Bacteria</taxon>
        <taxon>Bacillati</taxon>
        <taxon>Bacillota</taxon>
        <taxon>Bacilli</taxon>
        <taxon>Lactobacillales</taxon>
        <taxon>Enterococcaceae</taxon>
        <taxon>Enterococcus</taxon>
    </lineage>
</organism>
<feature type="DNA-binding region" description="H-T-H motif" evidence="2">
    <location>
        <begin position="40"/>
        <end position="59"/>
    </location>
</feature>
<keyword evidence="5" id="KW-1185">Reference proteome</keyword>
<dbReference type="Proteomes" id="UP001429357">
    <property type="component" value="Unassembled WGS sequence"/>
</dbReference>
<dbReference type="EMBL" id="MAEI02000001">
    <property type="protein sequence ID" value="MEO1782936.1"/>
    <property type="molecule type" value="Genomic_DNA"/>
</dbReference>
<dbReference type="SUPFAM" id="SSF46689">
    <property type="entry name" value="Homeodomain-like"/>
    <property type="match status" value="1"/>
</dbReference>
<gene>
    <name evidence="4" type="ORF">BAU18_002553</name>
</gene>
<evidence type="ECO:0000313" key="5">
    <source>
        <dbReference type="Proteomes" id="UP001429357"/>
    </source>
</evidence>
<dbReference type="InterPro" id="IPR001647">
    <property type="entry name" value="HTH_TetR"/>
</dbReference>